<dbReference type="OrthoDB" id="299997at2759"/>
<proteinExistence type="predicted"/>
<organism evidence="2 3">
    <name type="scientific">Komagataella pastoris</name>
    <name type="common">Yeast</name>
    <name type="synonym">Pichia pastoris</name>
    <dbReference type="NCBI Taxonomy" id="4922"/>
    <lineage>
        <taxon>Eukaryota</taxon>
        <taxon>Fungi</taxon>
        <taxon>Dikarya</taxon>
        <taxon>Ascomycota</taxon>
        <taxon>Saccharomycotina</taxon>
        <taxon>Pichiomycetes</taxon>
        <taxon>Pichiales</taxon>
        <taxon>Pichiaceae</taxon>
        <taxon>Komagataella</taxon>
    </lineage>
</organism>
<feature type="region of interest" description="Disordered" evidence="1">
    <location>
        <begin position="769"/>
        <end position="789"/>
    </location>
</feature>
<feature type="compositionally biased region" description="Acidic residues" evidence="1">
    <location>
        <begin position="778"/>
        <end position="787"/>
    </location>
</feature>
<evidence type="ECO:0000313" key="2">
    <source>
        <dbReference type="EMBL" id="ANZ77209.1"/>
    </source>
</evidence>
<keyword evidence="3" id="KW-1185">Reference proteome</keyword>
<reference evidence="2 3" key="1">
    <citation type="submission" date="2016-02" db="EMBL/GenBank/DDBJ databases">
        <title>Comparative genomic and transcriptomic foundation for Pichia pastoris.</title>
        <authorList>
            <person name="Love K.R."/>
            <person name="Shah K.A."/>
            <person name="Whittaker C.A."/>
            <person name="Wu J."/>
            <person name="Bartlett M.C."/>
            <person name="Ma D."/>
            <person name="Leeson R.L."/>
            <person name="Priest M."/>
            <person name="Young S.K."/>
            <person name="Love J.C."/>
        </authorList>
    </citation>
    <scope>NUCLEOTIDE SEQUENCE [LARGE SCALE GENOMIC DNA]</scope>
    <source>
        <strain evidence="2 3">ATCC 28485</strain>
    </source>
</reference>
<accession>A0A1B2JGN7</accession>
<evidence type="ECO:0000256" key="1">
    <source>
        <dbReference type="SAM" id="MobiDB-lite"/>
    </source>
</evidence>
<dbReference type="EMBL" id="CP014586">
    <property type="protein sequence ID" value="ANZ77209.1"/>
    <property type="molecule type" value="Genomic_DNA"/>
</dbReference>
<evidence type="ECO:0000313" key="3">
    <source>
        <dbReference type="Proteomes" id="UP000094565"/>
    </source>
</evidence>
<dbReference type="Proteomes" id="UP000094565">
    <property type="component" value="Chromosome 3"/>
</dbReference>
<feature type="region of interest" description="Disordered" evidence="1">
    <location>
        <begin position="1"/>
        <end position="25"/>
    </location>
</feature>
<sequence length="830" mass="91593">MDSQTNTVKPSKQGRQGDKVGFGVNTSSSLVDLEALAILTNTKPQASSPDKDKQNAGSTKTKSIRSFRFPLKGTMSTSPNRLSPKNKSTKESSKTNPALMKHFKNMSSPFKASPLTPPSSDEAFFRSYTDGRLSFTSPSEKMLALSPVSNNSLTPKPTIPPLPPRIKPFVQNSKSKKRFVNEHCVFCDEMFFTLLRPMETKSPGTDFERIVEFECGHVCHGSCLMVAVEFQDDTETGFPTCVVCSSPCLIDDKQFERNLKSVKRKTRQFSPTHSSLYKIKDFVNEAGEGSGTLNALKKTVTLKSPTNPKVSGLLASFEPVPNKDIEMRSRKHESKLSRGSSISAVSSLVSSADRTSPTETHFTSMTTTSSVIEAPIYDITASTSTLTESGVKLGDSIQLNILRSQVIKNLLESKCVFAESSQVLNEIFIDSLGVLRMVDYLSIAEEVDIWKPHFVYLFEYSLLLVEETSASYKLIELQNSDSSKLSTSVRAASSDNVCVKISTPSASLIKLQCLSREVSFTLTCKSQSVIEKWGAVLSNLDIALPIDLFSSTLDISKPNPLSIGFEPITVQESDVRRSIELIELNSCSFNNDAEGIFLVVNVTNFKASSLLILKNIVRALILVKEEICLVLTSSPTLDNFTSVLTDELLYRRGPKDDKDKILDLIEQMEDLQSSERQLRMSFDNFLAQTSFSNQDVCCIVLSDANLDNFTSPVSQAILLLLDVQARHINNFAADKSIQRIGTWDEAMEILCFRLGLDFDNSDLDSSSSTYTSSNLEESNSDSCDDSDSSVRGLNIGAERLTFNEVSANDNNDNTKWNNLIEDIDTALGQI</sequence>
<dbReference type="AlphaFoldDB" id="A0A1B2JGN7"/>
<feature type="region of interest" description="Disordered" evidence="1">
    <location>
        <begin position="40"/>
        <end position="95"/>
    </location>
</feature>
<feature type="compositionally biased region" description="Polar residues" evidence="1">
    <location>
        <begin position="1"/>
        <end position="14"/>
    </location>
</feature>
<name>A0A1B2JGN7_PICPA</name>
<protein>
    <submittedName>
        <fullName evidence="2">BA75_03986T0</fullName>
    </submittedName>
</protein>
<gene>
    <name evidence="2" type="primary">STE5</name>
    <name evidence="2" type="ORF">ATY40_BA7503986</name>
</gene>